<dbReference type="PANTHER" id="PTHR47163">
    <property type="entry name" value="DDE_TNP_IS1595 DOMAIN-CONTAINING PROTEIN"/>
    <property type="match status" value="1"/>
</dbReference>
<sequence>MYLIVTARKGTSSLQLSKELGIRQASAWFLMHRIREACSSNDPLLQNVVEIDETHVGGKEKNKHSKKKLCAGRGAVGKQAVVGIRERDTGTVKASTVSDTTRETLHSMVIDNVDPGSTVCSDEHKGYIGLNLIGYVHKSVNHSADMF</sequence>
<evidence type="ECO:0000259" key="1">
    <source>
        <dbReference type="SMART" id="SM01126"/>
    </source>
</evidence>
<gene>
    <name evidence="2" type="ORF">BECKTC1821E_GA0114239_102115</name>
</gene>
<dbReference type="InterPro" id="IPR024445">
    <property type="entry name" value="Tnp_ISXO2-like"/>
</dbReference>
<dbReference type="AlphaFoldDB" id="A0A450YML9"/>
<dbReference type="SMART" id="SM01126">
    <property type="entry name" value="DDE_Tnp_IS1595"/>
    <property type="match status" value="1"/>
</dbReference>
<accession>A0A450YML9</accession>
<dbReference type="PANTHER" id="PTHR47163:SF2">
    <property type="entry name" value="SI:DKEY-17M8.2"/>
    <property type="match status" value="1"/>
</dbReference>
<feature type="domain" description="ISXO2-like transposase" evidence="1">
    <location>
        <begin position="44"/>
        <end position="147"/>
    </location>
</feature>
<protein>
    <submittedName>
        <fullName evidence="2">ISXO2-like transposase domain-containing protein</fullName>
    </submittedName>
</protein>
<evidence type="ECO:0000313" key="2">
    <source>
        <dbReference type="EMBL" id="VFK42783.1"/>
    </source>
</evidence>
<proteinExistence type="predicted"/>
<dbReference type="InterPro" id="IPR053164">
    <property type="entry name" value="IS1016-like_transposase"/>
</dbReference>
<name>A0A450YML9_9GAMM</name>
<dbReference type="Pfam" id="PF12762">
    <property type="entry name" value="DDE_Tnp_IS1595"/>
    <property type="match status" value="1"/>
</dbReference>
<reference evidence="2" key="1">
    <citation type="submission" date="2019-02" db="EMBL/GenBank/DDBJ databases">
        <authorList>
            <person name="Gruber-Vodicka R. H."/>
            <person name="Seah K. B. B."/>
        </authorList>
    </citation>
    <scope>NUCLEOTIDE SEQUENCE</scope>
    <source>
        <strain evidence="2">BECK_BZ125</strain>
    </source>
</reference>
<organism evidence="2">
    <name type="scientific">Candidatus Kentrum sp. TC</name>
    <dbReference type="NCBI Taxonomy" id="2126339"/>
    <lineage>
        <taxon>Bacteria</taxon>
        <taxon>Pseudomonadati</taxon>
        <taxon>Pseudomonadota</taxon>
        <taxon>Gammaproteobacteria</taxon>
        <taxon>Candidatus Kentrum</taxon>
    </lineage>
</organism>
<dbReference type="NCBIfam" id="NF033547">
    <property type="entry name" value="transpos_IS1595"/>
    <property type="match status" value="1"/>
</dbReference>
<dbReference type="EMBL" id="CAADFT010000021">
    <property type="protein sequence ID" value="VFK42783.1"/>
    <property type="molecule type" value="Genomic_DNA"/>
</dbReference>